<dbReference type="InterPro" id="IPR007922">
    <property type="entry name" value="DciA-like"/>
</dbReference>
<dbReference type="PANTHER" id="PTHR36456:SF1">
    <property type="entry name" value="UPF0232 PROTEIN SCO3875"/>
    <property type="match status" value="1"/>
</dbReference>
<reference evidence="1 2" key="1">
    <citation type="submission" date="2014-07" db="EMBL/GenBank/DDBJ databases">
        <authorList>
            <person name="McCorrison J."/>
            <person name="Sanka R."/>
            <person name="Torralba M."/>
            <person name="Gillis M."/>
            <person name="Haft D.H."/>
            <person name="Methe B."/>
            <person name="Sutton G."/>
            <person name="Nelson K.E."/>
        </authorList>
    </citation>
    <scope>NUCLEOTIDE SEQUENCE [LARGE SCALE GENOMIC DNA]</scope>
    <source>
        <strain evidence="1 2">DNF00882</strain>
    </source>
</reference>
<organism evidence="1 2">
    <name type="scientific">Prevotella disiens DNF00882</name>
    <dbReference type="NCBI Taxonomy" id="1401075"/>
    <lineage>
        <taxon>Bacteria</taxon>
        <taxon>Pseudomonadati</taxon>
        <taxon>Bacteroidota</taxon>
        <taxon>Bacteroidia</taxon>
        <taxon>Bacteroidales</taxon>
        <taxon>Prevotellaceae</taxon>
        <taxon>Prevotella</taxon>
    </lineage>
</organism>
<evidence type="ECO:0000313" key="1">
    <source>
        <dbReference type="EMBL" id="KGF50001.1"/>
    </source>
</evidence>
<gene>
    <name evidence="1" type="ORF">HMPREF0654_02975</name>
</gene>
<dbReference type="AlphaFoldDB" id="A0A096ATC6"/>
<dbReference type="Pfam" id="PF05258">
    <property type="entry name" value="DciA"/>
    <property type="match status" value="1"/>
</dbReference>
<dbReference type="EMBL" id="JRNR01000019">
    <property type="protein sequence ID" value="KGF50001.1"/>
    <property type="molecule type" value="Genomic_DNA"/>
</dbReference>
<evidence type="ECO:0000313" key="2">
    <source>
        <dbReference type="Proteomes" id="UP000029538"/>
    </source>
</evidence>
<dbReference type="PANTHER" id="PTHR36456">
    <property type="entry name" value="UPF0232 PROTEIN SCO3875"/>
    <property type="match status" value="1"/>
</dbReference>
<dbReference type="Proteomes" id="UP000029538">
    <property type="component" value="Unassembled WGS sequence"/>
</dbReference>
<dbReference type="RefSeq" id="WP_004357218.1">
    <property type="nucleotide sequence ID" value="NZ_JRNR01000019.1"/>
</dbReference>
<evidence type="ECO:0008006" key="3">
    <source>
        <dbReference type="Google" id="ProtNLM"/>
    </source>
</evidence>
<sequence>MFRRKVKPLTEVLGKVLREGGFESPLLQKRIIDGWDEIMGPTITRYTQEKAIRNQTLFVKISSPALRQELSMMRTQLVKRLNDHVGSFVISEVRIY</sequence>
<name>A0A096ATC6_9BACT</name>
<proteinExistence type="predicted"/>
<protein>
    <recommendedName>
        <fullName evidence="3">RNA-binding protein</fullName>
    </recommendedName>
</protein>
<comment type="caution">
    <text evidence="1">The sequence shown here is derived from an EMBL/GenBank/DDBJ whole genome shotgun (WGS) entry which is preliminary data.</text>
</comment>
<accession>A0A096ATC6</accession>